<dbReference type="PROSITE" id="PS51318">
    <property type="entry name" value="TAT"/>
    <property type="match status" value="1"/>
</dbReference>
<dbReference type="InterPro" id="IPR015421">
    <property type="entry name" value="PyrdxlP-dep_Trfase_major"/>
</dbReference>
<dbReference type="Gene3D" id="3.90.1150.10">
    <property type="entry name" value="Aspartate Aminotransferase, domain 1"/>
    <property type="match status" value="1"/>
</dbReference>
<keyword evidence="4" id="KW-0032">Aminotransferase</keyword>
<dbReference type="InterPro" id="IPR015422">
    <property type="entry name" value="PyrdxlP-dep_Trfase_small"/>
</dbReference>
<evidence type="ECO:0000313" key="5">
    <source>
        <dbReference type="Proteomes" id="UP001595904"/>
    </source>
</evidence>
<dbReference type="InterPro" id="IPR015424">
    <property type="entry name" value="PyrdxlP-dep_Trfase"/>
</dbReference>
<dbReference type="InterPro" id="IPR000192">
    <property type="entry name" value="Aminotrans_V_dom"/>
</dbReference>
<name>A0ABV8SU47_9GAMM</name>
<dbReference type="PANTHER" id="PTHR43586">
    <property type="entry name" value="CYSTEINE DESULFURASE"/>
    <property type="match status" value="1"/>
</dbReference>
<dbReference type="GO" id="GO:0008483">
    <property type="term" value="F:transaminase activity"/>
    <property type="evidence" value="ECO:0007669"/>
    <property type="project" value="UniProtKB-KW"/>
</dbReference>
<feature type="chain" id="PRO_5046556381" evidence="2">
    <location>
        <begin position="36"/>
        <end position="441"/>
    </location>
</feature>
<evidence type="ECO:0000256" key="2">
    <source>
        <dbReference type="SAM" id="SignalP"/>
    </source>
</evidence>
<evidence type="ECO:0000256" key="1">
    <source>
        <dbReference type="ARBA" id="ARBA00022898"/>
    </source>
</evidence>
<organism evidence="4 5">
    <name type="scientific">Steroidobacter flavus</name>
    <dbReference type="NCBI Taxonomy" id="1842136"/>
    <lineage>
        <taxon>Bacteria</taxon>
        <taxon>Pseudomonadati</taxon>
        <taxon>Pseudomonadota</taxon>
        <taxon>Gammaproteobacteria</taxon>
        <taxon>Steroidobacterales</taxon>
        <taxon>Steroidobacteraceae</taxon>
        <taxon>Steroidobacter</taxon>
    </lineage>
</organism>
<proteinExistence type="predicted"/>
<evidence type="ECO:0000259" key="3">
    <source>
        <dbReference type="Pfam" id="PF00266"/>
    </source>
</evidence>
<dbReference type="EMBL" id="JBHSDU010000003">
    <property type="protein sequence ID" value="MFC4310655.1"/>
    <property type="molecule type" value="Genomic_DNA"/>
</dbReference>
<dbReference type="RefSeq" id="WP_380598317.1">
    <property type="nucleotide sequence ID" value="NZ_JBHSDU010000003.1"/>
</dbReference>
<sequence>MNDSTTRLTRRDLLASSVVTSLGAAALGSSTPATAQPIGSMPATTKELWQWFRTQPVLDLQRTYLDVATAGPTLRAAMATEYRVRDSQSLNLASFADGQWSAESTRMATAFGGFIGCDADEIVFTRGTGEAMATVANGLDLNAGDEILTTNREHPATLSPWLLLARRRGIVVKQIDLPAPLSGPEQALGLFAGAVTDRTRVLLFSHVQYADGTLMPVQELCQFARSRNLISVVDGAQAVGMLDFQLRDLGCDFYGTSFHKWLGGSNGTGMLYVRRDMLDRIWPSLPRGIDASPPVITPTQSNGHIGVPAALHKLGNIVPLSWAPLRGAEVALDFQQQVLRSRIEARIRELTIYARLRLQQLPGVDVLTPNRPGLWGGILAFHVPGRLASDITLGLVRGHRVFARDMQWPGKSEGAVRISLHAFNTHDEIDKLFAGLQQVLR</sequence>
<comment type="caution">
    <text evidence="4">The sequence shown here is derived from an EMBL/GenBank/DDBJ whole genome shotgun (WGS) entry which is preliminary data.</text>
</comment>
<dbReference type="Pfam" id="PF00266">
    <property type="entry name" value="Aminotran_5"/>
    <property type="match status" value="1"/>
</dbReference>
<evidence type="ECO:0000313" key="4">
    <source>
        <dbReference type="EMBL" id="MFC4310655.1"/>
    </source>
</evidence>
<gene>
    <name evidence="4" type="ORF">ACFPN2_16300</name>
</gene>
<feature type="domain" description="Aminotransferase class V" evidence="3">
    <location>
        <begin position="107"/>
        <end position="432"/>
    </location>
</feature>
<feature type="signal peptide" evidence="2">
    <location>
        <begin position="1"/>
        <end position="35"/>
    </location>
</feature>
<keyword evidence="1" id="KW-0663">Pyridoxal phosphate</keyword>
<reference evidence="5" key="1">
    <citation type="journal article" date="2019" name="Int. J. Syst. Evol. Microbiol.">
        <title>The Global Catalogue of Microorganisms (GCM) 10K type strain sequencing project: providing services to taxonomists for standard genome sequencing and annotation.</title>
        <authorList>
            <consortium name="The Broad Institute Genomics Platform"/>
            <consortium name="The Broad Institute Genome Sequencing Center for Infectious Disease"/>
            <person name="Wu L."/>
            <person name="Ma J."/>
        </authorList>
    </citation>
    <scope>NUCLEOTIDE SEQUENCE [LARGE SCALE GENOMIC DNA]</scope>
    <source>
        <strain evidence="5">CGMCC 1.10759</strain>
    </source>
</reference>
<keyword evidence="5" id="KW-1185">Reference proteome</keyword>
<keyword evidence="2" id="KW-0732">Signal</keyword>
<dbReference type="Gene3D" id="3.40.640.10">
    <property type="entry name" value="Type I PLP-dependent aspartate aminotransferase-like (Major domain)"/>
    <property type="match status" value="1"/>
</dbReference>
<keyword evidence="4" id="KW-0808">Transferase</keyword>
<dbReference type="InterPro" id="IPR006311">
    <property type="entry name" value="TAT_signal"/>
</dbReference>
<accession>A0ABV8SU47</accession>
<dbReference type="PANTHER" id="PTHR43586:SF15">
    <property type="entry name" value="BLR3095 PROTEIN"/>
    <property type="match status" value="1"/>
</dbReference>
<protein>
    <submittedName>
        <fullName evidence="4">Aminotransferase class V-fold PLP-dependent enzyme</fullName>
    </submittedName>
</protein>
<dbReference type="SUPFAM" id="SSF53383">
    <property type="entry name" value="PLP-dependent transferases"/>
    <property type="match status" value="1"/>
</dbReference>
<dbReference type="Proteomes" id="UP001595904">
    <property type="component" value="Unassembled WGS sequence"/>
</dbReference>